<reference evidence="2" key="1">
    <citation type="submission" date="2019-07" db="EMBL/GenBank/DDBJ databases">
        <title>Sequence of the Acinetobacter baumannii KL55 capsule biosynthesis gene cluster.</title>
        <authorList>
            <person name="Kenyon J.J."/>
            <person name="Hall R.M."/>
            <person name="Holt K.E."/>
            <person name="Baker S."/>
        </authorList>
    </citation>
    <scope>NUCLEOTIDE SEQUENCE</scope>
    <source>
        <strain evidence="2">BAL_204</strain>
    </source>
</reference>
<feature type="transmembrane region" description="Helical" evidence="1">
    <location>
        <begin position="203"/>
        <end position="222"/>
    </location>
</feature>
<feature type="transmembrane region" description="Helical" evidence="1">
    <location>
        <begin position="5"/>
        <end position="21"/>
    </location>
</feature>
<keyword evidence="1" id="KW-0472">Membrane</keyword>
<feature type="transmembrane region" description="Helical" evidence="1">
    <location>
        <begin position="308"/>
        <end position="326"/>
    </location>
</feature>
<dbReference type="AlphaFoldDB" id="A0A6B9QIM1"/>
<evidence type="ECO:0000256" key="1">
    <source>
        <dbReference type="SAM" id="Phobius"/>
    </source>
</evidence>
<evidence type="ECO:0000313" key="2">
    <source>
        <dbReference type="EMBL" id="QHE90311.1"/>
    </source>
</evidence>
<keyword evidence="1" id="KW-0812">Transmembrane</keyword>
<feature type="transmembrane region" description="Helical" evidence="1">
    <location>
        <begin position="166"/>
        <end position="191"/>
    </location>
</feature>
<protein>
    <submittedName>
        <fullName evidence="2">Wzy</fullName>
    </submittedName>
</protein>
<accession>A0A6B9QIM1</accession>
<proteinExistence type="predicted"/>
<feature type="transmembrane region" description="Helical" evidence="1">
    <location>
        <begin position="27"/>
        <end position="44"/>
    </location>
</feature>
<feature type="transmembrane region" description="Helical" evidence="1">
    <location>
        <begin position="95"/>
        <end position="111"/>
    </location>
</feature>
<dbReference type="InterPro" id="IPR049458">
    <property type="entry name" value="EpsG-like"/>
</dbReference>
<feature type="transmembrane region" description="Helical" evidence="1">
    <location>
        <begin position="277"/>
        <end position="302"/>
    </location>
</feature>
<feature type="transmembrane region" description="Helical" evidence="1">
    <location>
        <begin position="117"/>
        <end position="136"/>
    </location>
</feature>
<dbReference type="Pfam" id="PF14897">
    <property type="entry name" value="EpsG"/>
    <property type="match status" value="1"/>
</dbReference>
<gene>
    <name evidence="2" type="primary">wzy</name>
</gene>
<feature type="transmembrane region" description="Helical" evidence="1">
    <location>
        <begin position="333"/>
        <end position="354"/>
    </location>
</feature>
<organism evidence="2">
    <name type="scientific">Acinetobacter baumannii</name>
    <dbReference type="NCBI Taxonomy" id="470"/>
    <lineage>
        <taxon>Bacteria</taxon>
        <taxon>Pseudomonadati</taxon>
        <taxon>Pseudomonadota</taxon>
        <taxon>Gammaproteobacteria</taxon>
        <taxon>Moraxellales</taxon>
        <taxon>Moraxellaceae</taxon>
        <taxon>Acinetobacter</taxon>
        <taxon>Acinetobacter calcoaceticus/baumannii complex</taxon>
    </lineage>
</organism>
<sequence>MVYLTIIFVYIYNVFLSFFLSRLNKKYIYFLCLPLIIFLSWFGANNIKKISVDYENYSNWISDIFYTEKIDFFLDKDPGFALLVKGIQYLFGNEYFYIYFIFIFLGVFSKLKLAVDWLPNTLIALFLVLCLSRYYIIHDVTQLRAGLVIVLGTLLSLNFINKNINIVWYSVFLVALSSIHSSIILLLLIMILDYSFKFLKKRYFTIIVFFSSLFSYFIGGLITEKASVLFGGYFRYSVYLETGGFEDAKISIFSFFILIKIMIVLMNIIIWEKINDFYRVLVSLSCIGLFFALAFSQIAVLGWRFSEIFAYFDILCIFTPLIFLKLDINARFLYIIFWFVMSFLMLYSSLVVILNI</sequence>
<dbReference type="EMBL" id="MN148381">
    <property type="protein sequence ID" value="QHE90311.1"/>
    <property type="molecule type" value="Genomic_DNA"/>
</dbReference>
<name>A0A6B9QIM1_ACIBA</name>
<feature type="transmembrane region" description="Helical" evidence="1">
    <location>
        <begin position="250"/>
        <end position="270"/>
    </location>
</feature>
<keyword evidence="1" id="KW-1133">Transmembrane helix</keyword>